<evidence type="ECO:0000256" key="2">
    <source>
        <dbReference type="SAM" id="MobiDB-lite"/>
    </source>
</evidence>
<dbReference type="Proteomes" id="UP000001058">
    <property type="component" value="Unassembled WGS sequence"/>
</dbReference>
<dbReference type="AlphaFoldDB" id="D8TZD2"/>
<evidence type="ECO:0000256" key="1">
    <source>
        <dbReference type="ARBA" id="ARBA00093458"/>
    </source>
</evidence>
<comment type="similarity">
    <text evidence="1">Belongs to the STK19 family.</text>
</comment>
<name>D8TZD2_VOLCA</name>
<evidence type="ECO:0000313" key="4">
    <source>
        <dbReference type="Proteomes" id="UP000001058"/>
    </source>
</evidence>
<keyword evidence="4" id="KW-1185">Reference proteome</keyword>
<dbReference type="PANTHER" id="PTHR15243:SF0">
    <property type="entry name" value="SERINE_THREONINE-PROTEIN KINASE 19"/>
    <property type="match status" value="1"/>
</dbReference>
<evidence type="ECO:0000313" key="3">
    <source>
        <dbReference type="EMBL" id="EFJ47161.1"/>
    </source>
</evidence>
<dbReference type="KEGG" id="vcn:VOLCADRAFT_92324"/>
<organism evidence="4">
    <name type="scientific">Volvox carteri f. nagariensis</name>
    <dbReference type="NCBI Taxonomy" id="3068"/>
    <lineage>
        <taxon>Eukaryota</taxon>
        <taxon>Viridiplantae</taxon>
        <taxon>Chlorophyta</taxon>
        <taxon>core chlorophytes</taxon>
        <taxon>Chlorophyceae</taxon>
        <taxon>CS clade</taxon>
        <taxon>Chlamydomonadales</taxon>
        <taxon>Volvocaceae</taxon>
        <taxon>Volvox</taxon>
    </lineage>
</organism>
<dbReference type="RefSeq" id="XP_002951710.1">
    <property type="nucleotide sequence ID" value="XM_002951664.1"/>
</dbReference>
<dbReference type="STRING" id="3068.D8TZD2"/>
<dbReference type="GeneID" id="9615794"/>
<sequence>MAGLGELERAKRRRLQEAYSDLRPVDKGIDDRQAKLRSLLLGAAADAGLAAADGIGSGPQAVRALAATAAASITAVESPLGRGNSSPGLAKTVPGSARRWAATTSPRDSATTAAAAAATCPPAMAASYGQAYGTAAAHSLAGTGGTGSDRRRGCPDGGAAAARAPPPGPMDGGFLRDSDPIQRLSRLRLPLAGGGGAAEAAMQSNLAVGLGRSGGGAAVAAVAQRYVDYNSGDDDDEVDVDVPSDVELALVAIKSDLRSHSASADLPPIVLRSQLSCLLTDRSTVERQLDEQRRSNRVRVFKLPTGSCRWHAATEVFIHRVVDRCTEFELSRDHMMHLMRTAPPQPRHQRQHQERPQQSARPVGQQHGMELSQEAVAAATSRAASAAASVTTNTASVAAISVSRVPLTQTLEAEAALDEQISLLLHLGCLARHTDGDADAFMLAVPGAGRLVKAVLGARRELLAWLAKRQHGEAPEEQVALAQFAPPFFFRRQVPPTPFP</sequence>
<reference evidence="3 4" key="1">
    <citation type="journal article" date="2010" name="Science">
        <title>Genomic analysis of organismal complexity in the multicellular green alga Volvox carteri.</title>
        <authorList>
            <person name="Prochnik S.E."/>
            <person name="Umen J."/>
            <person name="Nedelcu A.M."/>
            <person name="Hallmann A."/>
            <person name="Miller S.M."/>
            <person name="Nishii I."/>
            <person name="Ferris P."/>
            <person name="Kuo A."/>
            <person name="Mitros T."/>
            <person name="Fritz-Laylin L.K."/>
            <person name="Hellsten U."/>
            <person name="Chapman J."/>
            <person name="Simakov O."/>
            <person name="Rensing S.A."/>
            <person name="Terry A."/>
            <person name="Pangilinan J."/>
            <person name="Kapitonov V."/>
            <person name="Jurka J."/>
            <person name="Salamov A."/>
            <person name="Shapiro H."/>
            <person name="Schmutz J."/>
            <person name="Grimwood J."/>
            <person name="Lindquist E."/>
            <person name="Lucas S."/>
            <person name="Grigoriev I.V."/>
            <person name="Schmitt R."/>
            <person name="Kirk D."/>
            <person name="Rokhsar D.S."/>
        </authorList>
    </citation>
    <scope>NUCLEOTIDE SEQUENCE [LARGE SCALE GENOMIC DNA]</scope>
    <source>
        <strain evidence="4">f. Nagariensis / Eve</strain>
    </source>
</reference>
<dbReference type="PANTHER" id="PTHR15243">
    <property type="entry name" value="SERINE/THREONINE-PROTEIN KINASE 19"/>
    <property type="match status" value="1"/>
</dbReference>
<feature type="region of interest" description="Disordered" evidence="2">
    <location>
        <begin position="343"/>
        <end position="370"/>
    </location>
</feature>
<dbReference type="InParanoid" id="D8TZD2"/>
<protein>
    <submittedName>
        <fullName evidence="3">Uncharacterized protein</fullName>
    </submittedName>
</protein>
<dbReference type="Pfam" id="PF10494">
    <property type="entry name" value="Stk19"/>
    <property type="match status" value="1"/>
</dbReference>
<proteinExistence type="inferred from homology"/>
<feature type="region of interest" description="Disordered" evidence="2">
    <location>
        <begin position="139"/>
        <end position="178"/>
    </location>
</feature>
<dbReference type="InterPro" id="IPR018865">
    <property type="entry name" value="STK19-like"/>
</dbReference>
<accession>D8TZD2</accession>
<feature type="region of interest" description="Disordered" evidence="2">
    <location>
        <begin position="78"/>
        <end position="108"/>
    </location>
</feature>
<dbReference type="EMBL" id="GL378346">
    <property type="protein sequence ID" value="EFJ47161.1"/>
    <property type="molecule type" value="Genomic_DNA"/>
</dbReference>
<dbReference type="eggNOG" id="ENOG502RDW5">
    <property type="taxonomic scope" value="Eukaryota"/>
</dbReference>
<dbReference type="OrthoDB" id="10261701at2759"/>
<gene>
    <name evidence="3" type="ORF">VOLCADRAFT_92324</name>
</gene>